<dbReference type="Gramene" id="ABO96818">
    <property type="protein sequence ID" value="ABO96818"/>
    <property type="gene ID" value="OSTLU_49779"/>
</dbReference>
<dbReference type="CDD" id="cd17928">
    <property type="entry name" value="DEXDc_SecA"/>
    <property type="match status" value="1"/>
</dbReference>
<dbReference type="InterPro" id="IPR014001">
    <property type="entry name" value="Helicase_ATP-bd"/>
</dbReference>
<dbReference type="GO" id="GO:0009941">
    <property type="term" value="C:chloroplast envelope"/>
    <property type="evidence" value="ECO:0007669"/>
    <property type="project" value="TreeGrafter"/>
</dbReference>
<gene>
    <name evidence="14" type="ORF">OSTLU_49779</name>
</gene>
<comment type="similarity">
    <text evidence="2 11">Belongs to the SecA family.</text>
</comment>
<evidence type="ECO:0000259" key="13">
    <source>
        <dbReference type="PROSITE" id="PS51196"/>
    </source>
</evidence>
<sequence>MSVARDRAWRDGDARQIAELQTRVVDAVRALDRDVRSLTNDELRGKTDAFRARLRAGETLDDILVEAFAVVREASTRELGLTHFDVQLIGGALLHEGWVAEMSTGEGKTLVATLPAYLNALDGKGVHVVTVNDYLAARDATEMGRIYRFLGLTVGVIQSDMTSEERQRAYACDITYVTNTEIGFDYLRDNMANDAEELVVLTRPFNFAIVDEVDSVLIDEGRNPLLITGTGDVNDDDQYVTAAKVAESLIPGRDFKVVLKEKTAELTDEGMLHAEQILGVNDLWDAKNPWGKYILLAVKARALFIKDIDYIVRDGKVIIVDPSTGRVQMNRRWNDNLHQAVEAKEGVEINGENSIIASISYQCLFKLYKKLSGMTGTASTESEEFFTTYNLGVARVPTNKPNLRIDSQTSLFLNSIPRWYAVVDLIERCHAEGRPVLVGTTSVENSEILSDLLSRHRWVTNDGRKIAGVPHELLNARPQYAAREAEIIAQAGRKYAVTIATNMAGRGTDILLGGSPVGLAKRALKEKLWPAFDLGDIGDAALLMYVDLSQEAQITLNQAEHDRVLMHFVNVAAYHVLRDCQKQCSDEREEVREVGGLQVIGTSIHDSRRVDNQLRGRAARQGDPGSTVFCVSAEDELLQTYMPGWGNDKLWMFAGVDEYSPIVSDIVDGQLRMVQKQIEDYLSSHRQSTFESDRVLDGQREAVYKLRRQILLSSQSALRERLFKYMARVVDDACERAGVSGNVHPKKWNYEQLLSELRCVFIGRTDFIALTRGLPTGDRPHYLPGVNAARRLRSYLTESAVQLYLDRFARLAAKDYDRAELESVERLWALRAIDELWQRHLVQMEVLRSSVQVRSFGHLDPKDEFRIDGARAFVSLVESIREAMVKNIFFFIGASVEPTTNFDVDENEDAQERQTQNE</sequence>
<dbReference type="InterPro" id="IPR020937">
    <property type="entry name" value="SecA_CS"/>
</dbReference>
<dbReference type="Gene3D" id="3.40.50.300">
    <property type="entry name" value="P-loop containing nucleotide triphosphate hydrolases"/>
    <property type="match status" value="2"/>
</dbReference>
<evidence type="ECO:0000256" key="3">
    <source>
        <dbReference type="ARBA" id="ARBA00022448"/>
    </source>
</evidence>
<evidence type="ECO:0000256" key="11">
    <source>
        <dbReference type="RuleBase" id="RU003874"/>
    </source>
</evidence>
<feature type="domain" description="Helicase ATP-binding" evidence="12">
    <location>
        <begin position="89"/>
        <end position="249"/>
    </location>
</feature>
<dbReference type="Pfam" id="PF01043">
    <property type="entry name" value="SecA_PP_bind"/>
    <property type="match status" value="1"/>
</dbReference>
<dbReference type="InterPro" id="IPR036266">
    <property type="entry name" value="SecA_Wing/Scaffold_sf"/>
</dbReference>
<comment type="subcellular location">
    <subcellularLocation>
        <location evidence="1">Membrane</location>
        <topology evidence="1">Peripheral membrane protein</topology>
    </subcellularLocation>
</comment>
<evidence type="ECO:0000256" key="1">
    <source>
        <dbReference type="ARBA" id="ARBA00004170"/>
    </source>
</evidence>
<dbReference type="InterPro" id="IPR044722">
    <property type="entry name" value="SecA_SF2_C"/>
</dbReference>
<dbReference type="GO" id="GO:0016020">
    <property type="term" value="C:membrane"/>
    <property type="evidence" value="ECO:0007669"/>
    <property type="project" value="UniProtKB-SubCell"/>
</dbReference>
<dbReference type="Pfam" id="PF21090">
    <property type="entry name" value="P-loop_SecA"/>
    <property type="match status" value="1"/>
</dbReference>
<dbReference type="RefSeq" id="XP_001418525.1">
    <property type="nucleotide sequence ID" value="XM_001418488.1"/>
</dbReference>
<evidence type="ECO:0000256" key="4">
    <source>
        <dbReference type="ARBA" id="ARBA00022741"/>
    </source>
</evidence>
<dbReference type="GO" id="GO:0006886">
    <property type="term" value="P:intracellular protein transport"/>
    <property type="evidence" value="ECO:0007669"/>
    <property type="project" value="InterPro"/>
</dbReference>
<dbReference type="EMBL" id="CP000586">
    <property type="protein sequence ID" value="ABO96818.1"/>
    <property type="molecule type" value="Genomic_DNA"/>
</dbReference>
<dbReference type="InterPro" id="IPR011116">
    <property type="entry name" value="SecA_Wing/Scaffold"/>
</dbReference>
<dbReference type="Gene3D" id="1.10.3060.10">
    <property type="entry name" value="Helical scaffold and wing domains of SecA"/>
    <property type="match status" value="1"/>
</dbReference>
<name>A4RZ70_OSTLU</name>
<dbReference type="InterPro" id="IPR036670">
    <property type="entry name" value="SecA_X-link_sf"/>
</dbReference>
<dbReference type="HOGENOM" id="CLU_005314_3_0_1"/>
<evidence type="ECO:0000256" key="6">
    <source>
        <dbReference type="ARBA" id="ARBA00022927"/>
    </source>
</evidence>
<dbReference type="PROSITE" id="PS01312">
    <property type="entry name" value="SECA"/>
    <property type="match status" value="1"/>
</dbReference>
<evidence type="ECO:0000256" key="10">
    <source>
        <dbReference type="ARBA" id="ARBA00034043"/>
    </source>
</evidence>
<accession>A4RZ70</accession>
<dbReference type="OMA" id="IGQIHEF"/>
<dbReference type="SUPFAM" id="SSF52540">
    <property type="entry name" value="P-loop containing nucleoside triphosphate hydrolases"/>
    <property type="match status" value="2"/>
</dbReference>
<evidence type="ECO:0000256" key="7">
    <source>
        <dbReference type="ARBA" id="ARBA00022967"/>
    </source>
</evidence>
<dbReference type="SMART" id="SM00958">
    <property type="entry name" value="SecA_PP_bind"/>
    <property type="match status" value="1"/>
</dbReference>
<keyword evidence="9" id="KW-0472">Membrane</keyword>
<dbReference type="FunFam" id="3.90.1440.10:FF:000003">
    <property type="entry name" value="Preprotein translocase SecA subunit"/>
    <property type="match status" value="1"/>
</dbReference>
<dbReference type="GO" id="GO:0005524">
    <property type="term" value="F:ATP binding"/>
    <property type="evidence" value="ECO:0007669"/>
    <property type="project" value="UniProtKB-KW"/>
</dbReference>
<keyword evidence="5 11" id="KW-0067">ATP-binding</keyword>
<dbReference type="SMART" id="SM00957">
    <property type="entry name" value="SecA_DEAD"/>
    <property type="match status" value="1"/>
</dbReference>
<organism evidence="14 15">
    <name type="scientific">Ostreococcus lucimarinus (strain CCE9901)</name>
    <dbReference type="NCBI Taxonomy" id="436017"/>
    <lineage>
        <taxon>Eukaryota</taxon>
        <taxon>Viridiplantae</taxon>
        <taxon>Chlorophyta</taxon>
        <taxon>Mamiellophyceae</taxon>
        <taxon>Mamiellales</taxon>
        <taxon>Bathycoccaceae</taxon>
        <taxon>Ostreococcus</taxon>
    </lineage>
</organism>
<dbReference type="AlphaFoldDB" id="A4RZ70"/>
<dbReference type="PANTHER" id="PTHR30612">
    <property type="entry name" value="SECA INNER MEMBRANE COMPONENT OF SEC PROTEIN SECRETION SYSTEM"/>
    <property type="match status" value="1"/>
</dbReference>
<dbReference type="InterPro" id="IPR011130">
    <property type="entry name" value="SecA_preprotein_X-link_dom"/>
</dbReference>
<dbReference type="HAMAP" id="MF_01382">
    <property type="entry name" value="SecA"/>
    <property type="match status" value="1"/>
</dbReference>
<dbReference type="InterPro" id="IPR014018">
    <property type="entry name" value="SecA_motor_DEAD"/>
</dbReference>
<dbReference type="CDD" id="cd18803">
    <property type="entry name" value="SF2_C_secA"/>
    <property type="match status" value="1"/>
</dbReference>
<dbReference type="InterPro" id="IPR000185">
    <property type="entry name" value="SecA"/>
</dbReference>
<dbReference type="STRING" id="436017.A4RZ70"/>
<dbReference type="GO" id="GO:0006605">
    <property type="term" value="P:protein targeting"/>
    <property type="evidence" value="ECO:0007669"/>
    <property type="project" value="InterPro"/>
</dbReference>
<evidence type="ECO:0000256" key="5">
    <source>
        <dbReference type="ARBA" id="ARBA00022840"/>
    </source>
</evidence>
<reference evidence="14 15" key="1">
    <citation type="journal article" date="2007" name="Proc. Natl. Acad. Sci. U.S.A.">
        <title>The tiny eukaryote Ostreococcus provides genomic insights into the paradox of plankton speciation.</title>
        <authorList>
            <person name="Palenik B."/>
            <person name="Grimwood J."/>
            <person name="Aerts A."/>
            <person name="Rouze P."/>
            <person name="Salamov A."/>
            <person name="Putnam N."/>
            <person name="Dupont C."/>
            <person name="Jorgensen R."/>
            <person name="Derelle E."/>
            <person name="Rombauts S."/>
            <person name="Zhou K."/>
            <person name="Otillar R."/>
            <person name="Merchant S.S."/>
            <person name="Podell S."/>
            <person name="Gaasterland T."/>
            <person name="Napoli C."/>
            <person name="Gendler K."/>
            <person name="Manuell A."/>
            <person name="Tai V."/>
            <person name="Vallon O."/>
            <person name="Piganeau G."/>
            <person name="Jancek S."/>
            <person name="Heijde M."/>
            <person name="Jabbari K."/>
            <person name="Bowler C."/>
            <person name="Lohr M."/>
            <person name="Robbens S."/>
            <person name="Werner G."/>
            <person name="Dubchak I."/>
            <person name="Pazour G.J."/>
            <person name="Ren Q."/>
            <person name="Paulsen I."/>
            <person name="Delwiche C."/>
            <person name="Schmutz J."/>
            <person name="Rokhsar D."/>
            <person name="Van de Peer Y."/>
            <person name="Moreau H."/>
            <person name="Grigoriev I.V."/>
        </authorList>
    </citation>
    <scope>NUCLEOTIDE SEQUENCE [LARGE SCALE GENOMIC DNA]</scope>
    <source>
        <strain evidence="14 15">CCE9901</strain>
    </source>
</reference>
<dbReference type="InterPro" id="IPR027417">
    <property type="entry name" value="P-loop_NTPase"/>
</dbReference>
<dbReference type="PANTHER" id="PTHR30612:SF11">
    <property type="entry name" value="PROTEIN TRANSLOCASE SUBUNIT SECA2, CHLOROPLASTIC"/>
    <property type="match status" value="1"/>
</dbReference>
<evidence type="ECO:0000256" key="2">
    <source>
        <dbReference type="ARBA" id="ARBA00007650"/>
    </source>
</evidence>
<evidence type="ECO:0000313" key="15">
    <source>
        <dbReference type="Proteomes" id="UP000001568"/>
    </source>
</evidence>
<feature type="domain" description="SecA family profile" evidence="13">
    <location>
        <begin position="3"/>
        <end position="663"/>
    </location>
</feature>
<dbReference type="SUPFAM" id="SSF81886">
    <property type="entry name" value="Helical scaffold and wing domains of SecA"/>
    <property type="match status" value="1"/>
</dbReference>
<protein>
    <recommendedName>
        <fullName evidence="11">Protein translocase subunit SecA</fullName>
    </recommendedName>
</protein>
<evidence type="ECO:0000313" key="14">
    <source>
        <dbReference type="EMBL" id="ABO96818.1"/>
    </source>
</evidence>
<comment type="catalytic activity">
    <reaction evidence="10">
        <text>ATP + H2O + chloroplast-proteinSide 1 = ADP + phosphate + chloroplast-proteinSide 2.</text>
        <dbReference type="EC" id="7.4.2.4"/>
    </reaction>
</comment>
<dbReference type="NCBIfam" id="TIGR00963">
    <property type="entry name" value="secA"/>
    <property type="match status" value="1"/>
</dbReference>
<dbReference type="Gene3D" id="3.90.1440.10">
    <property type="entry name" value="SecA, preprotein cross-linking domain"/>
    <property type="match status" value="1"/>
</dbReference>
<keyword evidence="8 11" id="KW-0811">Translocation</keyword>
<dbReference type="InterPro" id="IPR011115">
    <property type="entry name" value="SecA_DEAD"/>
</dbReference>
<keyword evidence="3 11" id="KW-0813">Transport</keyword>
<dbReference type="Pfam" id="PF07517">
    <property type="entry name" value="SecA_DEAD"/>
    <property type="match status" value="1"/>
</dbReference>
<keyword evidence="6 11" id="KW-0653">Protein transport</keyword>
<keyword evidence="4 11" id="KW-0547">Nucleotide-binding</keyword>
<keyword evidence="7" id="KW-1278">Translocase</keyword>
<dbReference type="KEGG" id="olu:OSTLU_49779"/>
<evidence type="ECO:0000259" key="12">
    <source>
        <dbReference type="PROSITE" id="PS51192"/>
    </source>
</evidence>
<keyword evidence="15" id="KW-1185">Reference proteome</keyword>
<evidence type="ECO:0000256" key="8">
    <source>
        <dbReference type="ARBA" id="ARBA00023010"/>
    </source>
</evidence>
<dbReference type="GeneID" id="5002487"/>
<dbReference type="NCBIfam" id="NF009538">
    <property type="entry name" value="PRK12904.1"/>
    <property type="match status" value="1"/>
</dbReference>
<dbReference type="SUPFAM" id="SSF81767">
    <property type="entry name" value="Pre-protein crosslinking domain of SecA"/>
    <property type="match status" value="1"/>
</dbReference>
<dbReference type="GO" id="GO:0017038">
    <property type="term" value="P:protein import"/>
    <property type="evidence" value="ECO:0007669"/>
    <property type="project" value="InterPro"/>
</dbReference>
<dbReference type="OrthoDB" id="27934at2759"/>
<dbReference type="PROSITE" id="PS51196">
    <property type="entry name" value="SECA_MOTOR_DEAD"/>
    <property type="match status" value="1"/>
</dbReference>
<proteinExistence type="inferred from homology"/>
<dbReference type="eggNOG" id="ENOG502QS62">
    <property type="taxonomic scope" value="Eukaryota"/>
</dbReference>
<dbReference type="Proteomes" id="UP000001568">
    <property type="component" value="Chromosome 6"/>
</dbReference>
<dbReference type="PRINTS" id="PR00906">
    <property type="entry name" value="SECA"/>
</dbReference>
<evidence type="ECO:0000256" key="9">
    <source>
        <dbReference type="ARBA" id="ARBA00023136"/>
    </source>
</evidence>
<dbReference type="Pfam" id="PF07516">
    <property type="entry name" value="SecA_SW"/>
    <property type="match status" value="1"/>
</dbReference>
<dbReference type="GO" id="GO:0016464">
    <property type="term" value="F:chloroplast protein-transporting ATPase activity"/>
    <property type="evidence" value="ECO:0007669"/>
    <property type="project" value="UniProtKB-EC"/>
</dbReference>
<dbReference type="PROSITE" id="PS51192">
    <property type="entry name" value="HELICASE_ATP_BIND_1"/>
    <property type="match status" value="1"/>
</dbReference>